<dbReference type="EMBL" id="CP008887">
    <property type="protein sequence ID" value="AIU70608.1"/>
    <property type="molecule type" value="Genomic_DNA"/>
</dbReference>
<protein>
    <recommendedName>
        <fullName evidence="2">Pyrrolo-quinoline quinone repeat domain-containing protein</fullName>
    </recommendedName>
</protein>
<dbReference type="InterPro" id="IPR011047">
    <property type="entry name" value="Quinoprotein_ADH-like_sf"/>
</dbReference>
<feature type="transmembrane region" description="Helical" evidence="1">
    <location>
        <begin position="349"/>
        <end position="370"/>
    </location>
</feature>
<feature type="domain" description="Pyrrolo-quinoline quinone repeat" evidence="2">
    <location>
        <begin position="150"/>
        <end position="255"/>
    </location>
</feature>
<evidence type="ECO:0000256" key="1">
    <source>
        <dbReference type="SAM" id="Phobius"/>
    </source>
</evidence>
<organism evidence="3 4">
    <name type="scientific">Thermococcus eurythermalis</name>
    <dbReference type="NCBI Taxonomy" id="1505907"/>
    <lineage>
        <taxon>Archaea</taxon>
        <taxon>Methanobacteriati</taxon>
        <taxon>Methanobacteriota</taxon>
        <taxon>Thermococci</taxon>
        <taxon>Thermococcales</taxon>
        <taxon>Thermococcaceae</taxon>
        <taxon>Thermococcus</taxon>
    </lineage>
</organism>
<keyword evidence="1" id="KW-0472">Membrane</keyword>
<dbReference type="Gene3D" id="2.130.10.10">
    <property type="entry name" value="YVTN repeat-like/Quinoprotein amine dehydrogenase"/>
    <property type="match status" value="1"/>
</dbReference>
<feature type="domain" description="Pyrrolo-quinoline quinone repeat" evidence="2">
    <location>
        <begin position="56"/>
        <end position="141"/>
    </location>
</feature>
<name>A0A097QVV7_9EURY</name>
<dbReference type="InterPro" id="IPR002372">
    <property type="entry name" value="PQQ_rpt_dom"/>
</dbReference>
<dbReference type="PANTHER" id="PTHR34512:SF30">
    <property type="entry name" value="OUTER MEMBRANE PROTEIN ASSEMBLY FACTOR BAMB"/>
    <property type="match status" value="1"/>
</dbReference>
<proteinExistence type="predicted"/>
<dbReference type="KEGG" id="teu:TEU_09840"/>
<dbReference type="AlphaFoldDB" id="A0A097QVV7"/>
<gene>
    <name evidence="3" type="ORF">TEU_09840</name>
</gene>
<keyword evidence="1" id="KW-1133">Transmembrane helix</keyword>
<dbReference type="Proteomes" id="UP000029980">
    <property type="component" value="Chromosome"/>
</dbReference>
<dbReference type="Pfam" id="PF13360">
    <property type="entry name" value="PQQ_2"/>
    <property type="match status" value="2"/>
</dbReference>
<keyword evidence="4" id="KW-1185">Reference proteome</keyword>
<keyword evidence="1" id="KW-0812">Transmembrane</keyword>
<sequence>MKRLLMLMLLILAIPVSASPVKLWSYSDTCAVFSLSMNSNGSIGLAFGYYAELLGPDGKLLWKGPTRGIAYSSALSENNILLIGTEGRWIQAFENGKIIWEKELNNAVVSVSISPNGDFAVAGDASGWVYFFKDGNLVWEKKISDYVWAVVFQDGKVFVGSNNGLSVFSTEGELIWDTNPGPVRKTSIADDVVVALVVPRSESWSELVAFDLNGKILWRYRFPGYARAVDTDGENIAVAGNFGNVTLFSIDGKLLYSKPLIGYAYDVATMKKYTVVGYGKTVELIAPNGTVVWFERFNGTVYHVAFSPKGYFLTEHGSHDVQNCYGTIDAWALTGTPTVTAQESNRKTGVNPCITGGLIALVVLMGVLLWRKRS</sequence>
<accession>A0A097QVV7</accession>
<dbReference type="SUPFAM" id="SSF50998">
    <property type="entry name" value="Quinoprotein alcohol dehydrogenase-like"/>
    <property type="match status" value="1"/>
</dbReference>
<dbReference type="STRING" id="1505907.TEU_09840"/>
<dbReference type="PANTHER" id="PTHR34512">
    <property type="entry name" value="CELL SURFACE PROTEIN"/>
    <property type="match status" value="1"/>
</dbReference>
<evidence type="ECO:0000313" key="3">
    <source>
        <dbReference type="EMBL" id="AIU70608.1"/>
    </source>
</evidence>
<evidence type="ECO:0000259" key="2">
    <source>
        <dbReference type="Pfam" id="PF13360"/>
    </source>
</evidence>
<evidence type="ECO:0000313" key="4">
    <source>
        <dbReference type="Proteomes" id="UP000029980"/>
    </source>
</evidence>
<reference evidence="3 4" key="1">
    <citation type="journal article" date="2015" name="Int. J. Syst. Evol. Microbiol.">
        <title>Thermococcus eurythermalis sp. nov., a conditional piezophilic hyperthermophilic archaeon with a wide temperature range isolated from an oil-immersed chimney in the Guaymas Basin.</title>
        <authorList>
            <person name="Zhao W."/>
            <person name="Zeng X."/>
            <person name="Xiao X."/>
        </authorList>
    </citation>
    <scope>NUCLEOTIDE SEQUENCE [LARGE SCALE GENOMIC DNA]</scope>
    <source>
        <strain evidence="3 4">A501</strain>
    </source>
</reference>
<dbReference type="InterPro" id="IPR015943">
    <property type="entry name" value="WD40/YVTN_repeat-like_dom_sf"/>
</dbReference>
<dbReference type="HOGENOM" id="CLU_716932_0_0_2"/>